<dbReference type="AlphaFoldDB" id="A0AAV9ULX8"/>
<accession>A0AAV9ULX8</accession>
<comment type="caution">
    <text evidence="1">The sequence shown here is derived from an EMBL/GenBank/DDBJ whole genome shotgun (WGS) entry which is preliminary data.</text>
</comment>
<reference evidence="1 2" key="1">
    <citation type="submission" date="2019-10" db="EMBL/GenBank/DDBJ databases">
        <authorList>
            <person name="Palmer J.M."/>
        </authorList>
    </citation>
    <scope>NUCLEOTIDE SEQUENCE [LARGE SCALE GENOMIC DNA]</scope>
    <source>
        <strain evidence="1 2">TWF696</strain>
    </source>
</reference>
<organism evidence="1 2">
    <name type="scientific">Orbilia brochopaga</name>
    <dbReference type="NCBI Taxonomy" id="3140254"/>
    <lineage>
        <taxon>Eukaryota</taxon>
        <taxon>Fungi</taxon>
        <taxon>Dikarya</taxon>
        <taxon>Ascomycota</taxon>
        <taxon>Pezizomycotina</taxon>
        <taxon>Orbiliomycetes</taxon>
        <taxon>Orbiliales</taxon>
        <taxon>Orbiliaceae</taxon>
        <taxon>Orbilia</taxon>
    </lineage>
</organism>
<evidence type="ECO:0000313" key="1">
    <source>
        <dbReference type="EMBL" id="KAK6344266.1"/>
    </source>
</evidence>
<dbReference type="Proteomes" id="UP001375240">
    <property type="component" value="Unassembled WGS sequence"/>
</dbReference>
<name>A0AAV9ULX8_9PEZI</name>
<dbReference type="EMBL" id="JAVHNQ010000006">
    <property type="protein sequence ID" value="KAK6344266.1"/>
    <property type="molecule type" value="Genomic_DNA"/>
</dbReference>
<evidence type="ECO:0000313" key="2">
    <source>
        <dbReference type="Proteomes" id="UP001375240"/>
    </source>
</evidence>
<proteinExistence type="predicted"/>
<protein>
    <submittedName>
        <fullName evidence="1">Uncharacterized protein</fullName>
    </submittedName>
</protein>
<sequence>MPFHSSRFDNLPVREQAIVLLEQIREVGQDSHTHFNTVTNMFKALLDTNEDIIKNVTADPQKARSRHYRIICEDANLALEELCIRSAEVNADFTNLMVGWLKFRRNVRSEGQAHHPALKRGNEELAEHFQTIDERIKSFKKLQTEIREAIESVERVLSGKASS</sequence>
<keyword evidence="2" id="KW-1185">Reference proteome</keyword>
<gene>
    <name evidence="1" type="ORF">TWF696_007908</name>
</gene>